<keyword evidence="2" id="KW-1185">Reference proteome</keyword>
<dbReference type="EMBL" id="GL437468">
    <property type="protein sequence ID" value="EFN70432.1"/>
    <property type="molecule type" value="Genomic_DNA"/>
</dbReference>
<dbReference type="AlphaFoldDB" id="E2A7Z5"/>
<dbReference type="InParanoid" id="E2A7Z5"/>
<evidence type="ECO:0000313" key="1">
    <source>
        <dbReference type="EMBL" id="EFN70432.1"/>
    </source>
</evidence>
<accession>E2A7Z5</accession>
<proteinExistence type="predicted"/>
<protein>
    <submittedName>
        <fullName evidence="1">Uncharacterized protein</fullName>
    </submittedName>
</protein>
<gene>
    <name evidence="1" type="ORF">EAG_08727</name>
</gene>
<dbReference type="OMA" id="WNRYQRL"/>
<name>E2A7Z5_CAMFO</name>
<dbReference type="Proteomes" id="UP000000311">
    <property type="component" value="Unassembled WGS sequence"/>
</dbReference>
<sequence>MIPDTEAVCQTSETAVNTSGDTYEKIKDRPEKEVASVTAWKRYQRLVAAMESQGGEFNRKSLIEAIFRGSDLYASH</sequence>
<evidence type="ECO:0000313" key="2">
    <source>
        <dbReference type="Proteomes" id="UP000000311"/>
    </source>
</evidence>
<reference evidence="1 2" key="1">
    <citation type="journal article" date="2010" name="Science">
        <title>Genomic comparison of the ants Camponotus floridanus and Harpegnathos saltator.</title>
        <authorList>
            <person name="Bonasio R."/>
            <person name="Zhang G."/>
            <person name="Ye C."/>
            <person name="Mutti N.S."/>
            <person name="Fang X."/>
            <person name="Qin N."/>
            <person name="Donahue G."/>
            <person name="Yang P."/>
            <person name="Li Q."/>
            <person name="Li C."/>
            <person name="Zhang P."/>
            <person name="Huang Z."/>
            <person name="Berger S.L."/>
            <person name="Reinberg D."/>
            <person name="Wang J."/>
            <person name="Liebig J."/>
        </authorList>
    </citation>
    <scope>NUCLEOTIDE SEQUENCE [LARGE SCALE GENOMIC DNA]</scope>
    <source>
        <strain evidence="2">C129</strain>
    </source>
</reference>
<organism evidence="2">
    <name type="scientific">Camponotus floridanus</name>
    <name type="common">Florida carpenter ant</name>
    <dbReference type="NCBI Taxonomy" id="104421"/>
    <lineage>
        <taxon>Eukaryota</taxon>
        <taxon>Metazoa</taxon>
        <taxon>Ecdysozoa</taxon>
        <taxon>Arthropoda</taxon>
        <taxon>Hexapoda</taxon>
        <taxon>Insecta</taxon>
        <taxon>Pterygota</taxon>
        <taxon>Neoptera</taxon>
        <taxon>Endopterygota</taxon>
        <taxon>Hymenoptera</taxon>
        <taxon>Apocrita</taxon>
        <taxon>Aculeata</taxon>
        <taxon>Formicoidea</taxon>
        <taxon>Formicidae</taxon>
        <taxon>Formicinae</taxon>
        <taxon>Camponotus</taxon>
    </lineage>
</organism>